<comment type="function">
    <text evidence="8">Catalyzes the condensation of pantoate with beta-alanine in an ATP-dependent reaction via a pantoyl-adenylate intermediate.</text>
</comment>
<keyword evidence="6 8" id="KW-0067">ATP-binding</keyword>
<evidence type="ECO:0000256" key="5">
    <source>
        <dbReference type="ARBA" id="ARBA00022741"/>
    </source>
</evidence>
<feature type="active site" description="Proton donor" evidence="8">
    <location>
        <position position="45"/>
    </location>
</feature>
<evidence type="ECO:0000256" key="2">
    <source>
        <dbReference type="ARBA" id="ARBA00009256"/>
    </source>
</evidence>
<feature type="binding site" evidence="8">
    <location>
        <begin position="154"/>
        <end position="157"/>
    </location>
    <ligand>
        <name>ATP</name>
        <dbReference type="ChEBI" id="CHEBI:30616"/>
    </ligand>
</feature>
<dbReference type="GO" id="GO:0005829">
    <property type="term" value="C:cytosol"/>
    <property type="evidence" value="ECO:0007669"/>
    <property type="project" value="TreeGrafter"/>
</dbReference>
<dbReference type="GO" id="GO:0004592">
    <property type="term" value="F:pantoate-beta-alanine ligase activity"/>
    <property type="evidence" value="ECO:0007669"/>
    <property type="project" value="UniProtKB-UniRule"/>
</dbReference>
<dbReference type="eggNOG" id="COG0414">
    <property type="taxonomic scope" value="Bacteria"/>
</dbReference>
<evidence type="ECO:0000256" key="6">
    <source>
        <dbReference type="ARBA" id="ARBA00022840"/>
    </source>
</evidence>
<dbReference type="Proteomes" id="UP000028702">
    <property type="component" value="Unassembled WGS sequence"/>
</dbReference>
<dbReference type="CDD" id="cd00560">
    <property type="entry name" value="PanC"/>
    <property type="match status" value="1"/>
</dbReference>
<dbReference type="FunFam" id="3.40.50.620:FF:000013">
    <property type="entry name" value="Pantothenate synthetase"/>
    <property type="match status" value="1"/>
</dbReference>
<comment type="caution">
    <text evidence="8">Lacks conserved residue(s) required for the propagation of feature annotation.</text>
</comment>
<comment type="subunit">
    <text evidence="8">Homodimer.</text>
</comment>
<keyword evidence="3 8" id="KW-0436">Ligase</keyword>
<evidence type="ECO:0000313" key="9">
    <source>
        <dbReference type="EMBL" id="GAK46379.1"/>
    </source>
</evidence>
<dbReference type="PANTHER" id="PTHR21299">
    <property type="entry name" value="CYTIDYLATE KINASE/PANTOATE-BETA-ALANINE LIGASE"/>
    <property type="match status" value="1"/>
</dbReference>
<evidence type="ECO:0000256" key="4">
    <source>
        <dbReference type="ARBA" id="ARBA00022655"/>
    </source>
</evidence>
<sequence>MALDMQYKIPVARTIADLRETVSAWRKENLRVGFVPTMGALHEGHLSLVDLAGADTDRVVVSIFVNPTQFAPGEDFEAYPRTEAADAEKLSSRAHLIFAPSAAEMYSPDFSTSVHVMGVTEDLDGAARPTHFAGVATVVTKLLLAVLPDKAVFGEKDYQQLLTIKRMVRDLNIPVEIIGGPTHREEDGLARSSRNAYLSAGERQSAGKLNVILRETAHAVAKGAPIAAATEAGITAIKEAGFQSVDYLEVRNAETLEPFASGKPDGPARILVAARIGKTRLIDNMPVE</sequence>
<feature type="binding site" evidence="8">
    <location>
        <begin position="191"/>
        <end position="194"/>
    </location>
    <ligand>
        <name>ATP</name>
        <dbReference type="ChEBI" id="CHEBI:30616"/>
    </ligand>
</feature>
<dbReference type="UniPathway" id="UPA00028">
    <property type="reaction ID" value="UER00005"/>
</dbReference>
<evidence type="ECO:0000256" key="1">
    <source>
        <dbReference type="ARBA" id="ARBA00004990"/>
    </source>
</evidence>
<dbReference type="AlphaFoldDB" id="A0A081BEB1"/>
<comment type="similarity">
    <text evidence="2 8">Belongs to the pantothenate synthetase family.</text>
</comment>
<protein>
    <recommendedName>
        <fullName evidence="8">Pantothenate synthetase</fullName>
        <shortName evidence="8">PS</shortName>
        <ecNumber evidence="8">6.3.2.1</ecNumber>
    </recommendedName>
    <alternativeName>
        <fullName evidence="8">Pantoate--beta-alanine ligase</fullName>
    </alternativeName>
    <alternativeName>
        <fullName evidence="8">Pantoate-activating enzyme</fullName>
    </alternativeName>
</protein>
<evidence type="ECO:0000256" key="8">
    <source>
        <dbReference type="HAMAP-Rule" id="MF_00158"/>
    </source>
</evidence>
<dbReference type="NCBIfam" id="TIGR00018">
    <property type="entry name" value="panC"/>
    <property type="match status" value="1"/>
</dbReference>
<keyword evidence="10" id="KW-1185">Reference proteome</keyword>
<dbReference type="PANTHER" id="PTHR21299:SF1">
    <property type="entry name" value="PANTOATE--BETA-ALANINE LIGASE"/>
    <property type="match status" value="1"/>
</dbReference>
<proteinExistence type="inferred from homology"/>
<feature type="binding site" evidence="8">
    <location>
        <position position="69"/>
    </location>
    <ligand>
        <name>beta-alanine</name>
        <dbReference type="ChEBI" id="CHEBI:57966"/>
    </ligand>
</feature>
<reference evidence="9 10" key="1">
    <citation type="submission" date="2014-07" db="EMBL/GenBank/DDBJ databases">
        <title>Tepidicaulis marinum gen. nov., sp. nov., a novel marine bacterium denitrifying nitrate to nitrous oxide strictly under microaerobic conditions.</title>
        <authorList>
            <person name="Takeuchi M."/>
            <person name="Yamagishi T."/>
            <person name="Kamagata Y."/>
            <person name="Oshima K."/>
            <person name="Hattori M."/>
            <person name="Katayama T."/>
            <person name="Hanada S."/>
            <person name="Tamaki H."/>
            <person name="Marumo K."/>
            <person name="Maeda H."/>
            <person name="Nedachi M."/>
            <person name="Iwasaki W."/>
            <person name="Suwa Y."/>
            <person name="Sakata S."/>
        </authorList>
    </citation>
    <scope>NUCLEOTIDE SEQUENCE [LARGE SCALE GENOMIC DNA]</scope>
    <source>
        <strain evidence="9 10">MA2</strain>
    </source>
</reference>
<accession>A0A081BEB1</accession>
<feature type="binding site" evidence="8">
    <location>
        <position position="160"/>
    </location>
    <ligand>
        <name>(R)-pantoate</name>
        <dbReference type="ChEBI" id="CHEBI:15980"/>
    </ligand>
</feature>
<keyword evidence="4 8" id="KW-0566">Pantothenate biosynthesis</keyword>
<dbReference type="InterPro" id="IPR014729">
    <property type="entry name" value="Rossmann-like_a/b/a_fold"/>
</dbReference>
<dbReference type="STRING" id="1333998.M2A_2878"/>
<comment type="caution">
    <text evidence="9">The sequence shown here is derived from an EMBL/GenBank/DDBJ whole genome shotgun (WGS) entry which is preliminary data.</text>
</comment>
<dbReference type="InterPro" id="IPR003721">
    <property type="entry name" value="Pantoate_ligase"/>
</dbReference>
<comment type="subcellular location">
    <subcellularLocation>
        <location evidence="8">Cytoplasm</location>
    </subcellularLocation>
</comment>
<feature type="binding site" evidence="8">
    <location>
        <position position="69"/>
    </location>
    <ligand>
        <name>(R)-pantoate</name>
        <dbReference type="ChEBI" id="CHEBI:15980"/>
    </ligand>
</feature>
<dbReference type="GO" id="GO:0015940">
    <property type="term" value="P:pantothenate biosynthetic process"/>
    <property type="evidence" value="ECO:0007669"/>
    <property type="project" value="UniProtKB-UniRule"/>
</dbReference>
<gene>
    <name evidence="8" type="primary">panC</name>
    <name evidence="9" type="ORF">M2A_2878</name>
</gene>
<dbReference type="Gene3D" id="3.30.1300.10">
    <property type="entry name" value="Pantoate-beta-alanine ligase, C-terminal domain"/>
    <property type="match status" value="1"/>
</dbReference>
<dbReference type="HAMAP" id="MF_00158">
    <property type="entry name" value="PanC"/>
    <property type="match status" value="1"/>
</dbReference>
<organism evidence="9 10">
    <name type="scientific">Tepidicaulis marinus</name>
    <dbReference type="NCBI Taxonomy" id="1333998"/>
    <lineage>
        <taxon>Bacteria</taxon>
        <taxon>Pseudomonadati</taxon>
        <taxon>Pseudomonadota</taxon>
        <taxon>Alphaproteobacteria</taxon>
        <taxon>Hyphomicrobiales</taxon>
        <taxon>Parvibaculaceae</taxon>
        <taxon>Tepidicaulis</taxon>
    </lineage>
</organism>
<keyword evidence="8" id="KW-0963">Cytoplasm</keyword>
<dbReference type="Pfam" id="PF02569">
    <property type="entry name" value="Pantoate_ligase"/>
    <property type="match status" value="1"/>
</dbReference>
<feature type="binding site" evidence="8">
    <location>
        <begin position="38"/>
        <end position="45"/>
    </location>
    <ligand>
        <name>ATP</name>
        <dbReference type="ChEBI" id="CHEBI:30616"/>
    </ligand>
</feature>
<comment type="miscellaneous">
    <text evidence="8">The reaction proceeds by a bi uni uni bi ping pong mechanism.</text>
</comment>
<dbReference type="RefSeq" id="WP_197052958.1">
    <property type="nucleotide sequence ID" value="NZ_BBIO01000018.1"/>
</dbReference>
<comment type="catalytic activity">
    <reaction evidence="7 8">
        <text>(R)-pantoate + beta-alanine + ATP = (R)-pantothenate + AMP + diphosphate + H(+)</text>
        <dbReference type="Rhea" id="RHEA:10912"/>
        <dbReference type="ChEBI" id="CHEBI:15378"/>
        <dbReference type="ChEBI" id="CHEBI:15980"/>
        <dbReference type="ChEBI" id="CHEBI:29032"/>
        <dbReference type="ChEBI" id="CHEBI:30616"/>
        <dbReference type="ChEBI" id="CHEBI:33019"/>
        <dbReference type="ChEBI" id="CHEBI:57966"/>
        <dbReference type="ChEBI" id="CHEBI:456215"/>
        <dbReference type="EC" id="6.3.2.1"/>
    </reaction>
</comment>
<dbReference type="GO" id="GO:0005524">
    <property type="term" value="F:ATP binding"/>
    <property type="evidence" value="ECO:0007669"/>
    <property type="project" value="UniProtKB-KW"/>
</dbReference>
<evidence type="ECO:0000256" key="3">
    <source>
        <dbReference type="ARBA" id="ARBA00022598"/>
    </source>
</evidence>
<dbReference type="EC" id="6.3.2.1" evidence="8"/>
<evidence type="ECO:0000313" key="10">
    <source>
        <dbReference type="Proteomes" id="UP000028702"/>
    </source>
</evidence>
<comment type="pathway">
    <text evidence="1 8">Cofactor biosynthesis; (R)-pantothenate biosynthesis; (R)-pantothenate from (R)-pantoate and beta-alanine: step 1/1.</text>
</comment>
<keyword evidence="5 8" id="KW-0547">Nucleotide-binding</keyword>
<dbReference type="InterPro" id="IPR042176">
    <property type="entry name" value="Pantoate_ligase_C"/>
</dbReference>
<dbReference type="SUPFAM" id="SSF52374">
    <property type="entry name" value="Nucleotidylyl transferase"/>
    <property type="match status" value="1"/>
</dbReference>
<dbReference type="EMBL" id="BBIO01000018">
    <property type="protein sequence ID" value="GAK46379.1"/>
    <property type="molecule type" value="Genomic_DNA"/>
</dbReference>
<evidence type="ECO:0000256" key="7">
    <source>
        <dbReference type="ARBA" id="ARBA00048258"/>
    </source>
</evidence>
<dbReference type="Gene3D" id="3.40.50.620">
    <property type="entry name" value="HUPs"/>
    <property type="match status" value="1"/>
</dbReference>
<name>A0A081BEB1_9HYPH</name>